<keyword evidence="4 10" id="KW-0560">Oxidoreductase</keyword>
<evidence type="ECO:0000259" key="13">
    <source>
        <dbReference type="Pfam" id="PF07992"/>
    </source>
</evidence>
<evidence type="ECO:0000256" key="4">
    <source>
        <dbReference type="ARBA" id="ARBA00023002"/>
    </source>
</evidence>
<dbReference type="GO" id="GO:0050660">
    <property type="term" value="F:flavin adenine dinucleotide binding"/>
    <property type="evidence" value="ECO:0007669"/>
    <property type="project" value="InterPro"/>
</dbReference>
<dbReference type="NCBIfam" id="NF004776">
    <property type="entry name" value="PRK06116.1"/>
    <property type="match status" value="1"/>
</dbReference>
<dbReference type="Proteomes" id="UP000283587">
    <property type="component" value="Unassembled WGS sequence"/>
</dbReference>
<dbReference type="OrthoDB" id="9776382at2"/>
<keyword evidence="8" id="KW-0520">NAD</keyword>
<evidence type="ECO:0000256" key="5">
    <source>
        <dbReference type="ARBA" id="ARBA00023157"/>
    </source>
</evidence>
<dbReference type="PANTHER" id="PTHR42737:SF2">
    <property type="entry name" value="GLUTATHIONE REDUCTASE"/>
    <property type="match status" value="1"/>
</dbReference>
<proteinExistence type="inferred from homology"/>
<dbReference type="RefSeq" id="WP_119899350.1">
    <property type="nucleotide sequence ID" value="NZ_QNRC01000008.1"/>
</dbReference>
<comment type="caution">
    <text evidence="14">The sequence shown here is derived from an EMBL/GenBank/DDBJ whole genome shotgun (WGS) entry which is preliminary data.</text>
</comment>
<feature type="binding site" evidence="8">
    <location>
        <position position="304"/>
    </location>
    <ligand>
        <name>FAD</name>
        <dbReference type="ChEBI" id="CHEBI:57692"/>
    </ligand>
</feature>
<dbReference type="GO" id="GO:0006749">
    <property type="term" value="P:glutathione metabolic process"/>
    <property type="evidence" value="ECO:0007669"/>
    <property type="project" value="TreeGrafter"/>
</dbReference>
<feature type="domain" description="FAD/NAD(P)-binding" evidence="13">
    <location>
        <begin position="5"/>
        <end position="319"/>
    </location>
</feature>
<dbReference type="PIRSF" id="PIRSF000350">
    <property type="entry name" value="Mercury_reductase_MerA"/>
    <property type="match status" value="1"/>
</dbReference>
<dbReference type="PRINTS" id="PR00411">
    <property type="entry name" value="PNDRDTASEI"/>
</dbReference>
<keyword evidence="3 8" id="KW-0274">FAD</keyword>
<evidence type="ECO:0000256" key="3">
    <source>
        <dbReference type="ARBA" id="ARBA00022827"/>
    </source>
</evidence>
<gene>
    <name evidence="14" type="ORF">D3P05_15760</name>
</gene>
<dbReference type="EC" id="1.8.1.7" evidence="14"/>
<keyword evidence="2 10" id="KW-0285">Flavoprotein</keyword>
<reference evidence="15" key="1">
    <citation type="submission" date="2018-09" db="EMBL/GenBank/DDBJ databases">
        <title>Paracoccus onubensis nov. sp. a moderate halophilic bacterium isolated from Gruta de las Maravillas (Aracena, Spain).</title>
        <authorList>
            <person name="Jurado V."/>
            <person name="Gutierrez-Patricio S."/>
            <person name="Gonzalez-Pimentel J.L."/>
            <person name="Miller A.Z."/>
            <person name="Laiz L."/>
            <person name="Saiz-Jimenez C."/>
        </authorList>
    </citation>
    <scope>NUCLEOTIDE SEQUENCE [LARGE SCALE GENOMIC DNA]</scope>
    <source>
        <strain evidence="15">DSM 26381</strain>
    </source>
</reference>
<dbReference type="Pfam" id="PF02852">
    <property type="entry name" value="Pyr_redox_dim"/>
    <property type="match status" value="1"/>
</dbReference>
<dbReference type="SUPFAM" id="SSF51905">
    <property type="entry name" value="FAD/NAD(P)-binding domain"/>
    <property type="match status" value="1"/>
</dbReference>
<sequence length="470" mass="50254">MSFDYDLFVIGGGSGGVRAARIAAGEYGARVGLAEESRMGGTCVIRGCVPKKLMIFAASGPGMAEEMRGYGWQGAATGTFSWEAFRQKLDAELVRLETIYTAGLEKAGVTIHKSRARLADHHTVELADGTRLTARHILIAVGGRPAKPGIPGEELGLISDDLFLMEELPRRALLVGGGFVACEFATILNGLGVGTVQVYRGDAVLRGFDREARDMATLQLSACGIDLRLRVNPTRLDRTATGIAVDFDDGSRDEFDAVFFATGRTPYTQGLGLENTGLRLTSSGAIEVDEWSQSPVPSIFAVGDVTDRVNLTPVAIREGHSFADTVFGAKPRKVRHDPVASAVYLRPHELGTIGLTEEEAAARGSVDVYAATFRPMQSMFAGSDAKVLMKLLVDPNDDRVLGCHIFGPSAGEMIQLAAIPITMGCTKADFDAAMAVHPTIAEELVTMRSPARRHRPDREAGEMEAGQAAE</sequence>
<organism evidence="14 15">
    <name type="scientific">Paracoccus siganidrum</name>
    <dbReference type="NCBI Taxonomy" id="1276757"/>
    <lineage>
        <taxon>Bacteria</taxon>
        <taxon>Pseudomonadati</taxon>
        <taxon>Pseudomonadota</taxon>
        <taxon>Alphaproteobacteria</taxon>
        <taxon>Rhodobacterales</taxon>
        <taxon>Paracoccaceae</taxon>
        <taxon>Paracoccus</taxon>
    </lineage>
</organism>
<dbReference type="SUPFAM" id="SSF55424">
    <property type="entry name" value="FAD/NAD-linked reductases, dimerisation (C-terminal) domain"/>
    <property type="match status" value="1"/>
</dbReference>
<evidence type="ECO:0000256" key="11">
    <source>
        <dbReference type="SAM" id="MobiDB-lite"/>
    </source>
</evidence>
<accession>A0A419A3U8</accession>
<dbReference type="InterPro" id="IPR001100">
    <property type="entry name" value="Pyr_nuc-diS_OxRdtase"/>
</dbReference>
<dbReference type="InterPro" id="IPR036188">
    <property type="entry name" value="FAD/NAD-bd_sf"/>
</dbReference>
<dbReference type="GO" id="GO:0005829">
    <property type="term" value="C:cytosol"/>
    <property type="evidence" value="ECO:0007669"/>
    <property type="project" value="TreeGrafter"/>
</dbReference>
<feature type="domain" description="Pyridine nucleotide-disulphide oxidoreductase dimerisation" evidence="12">
    <location>
        <begin position="340"/>
        <end position="447"/>
    </location>
</feature>
<dbReference type="Gene3D" id="3.30.390.30">
    <property type="match status" value="1"/>
</dbReference>
<keyword evidence="5" id="KW-1015">Disulfide bond</keyword>
<dbReference type="PANTHER" id="PTHR42737">
    <property type="entry name" value="GLUTATHIONE REDUCTASE"/>
    <property type="match status" value="1"/>
</dbReference>
<feature type="region of interest" description="Disordered" evidence="11">
    <location>
        <begin position="448"/>
        <end position="470"/>
    </location>
</feature>
<evidence type="ECO:0000259" key="12">
    <source>
        <dbReference type="Pfam" id="PF02852"/>
    </source>
</evidence>
<comment type="cofactor">
    <cofactor evidence="8">
        <name>FAD</name>
        <dbReference type="ChEBI" id="CHEBI:57692"/>
    </cofactor>
    <text evidence="8">Binds 1 FAD per subunit.</text>
</comment>
<dbReference type="GO" id="GO:0004362">
    <property type="term" value="F:glutathione-disulfide reductase (NADPH) activity"/>
    <property type="evidence" value="ECO:0007669"/>
    <property type="project" value="UniProtKB-EC"/>
</dbReference>
<feature type="binding site" evidence="8">
    <location>
        <begin position="176"/>
        <end position="183"/>
    </location>
    <ligand>
        <name>NAD(+)</name>
        <dbReference type="ChEBI" id="CHEBI:57540"/>
    </ligand>
</feature>
<dbReference type="InterPro" id="IPR046952">
    <property type="entry name" value="GSHR/TRXR-like"/>
</dbReference>
<dbReference type="InterPro" id="IPR012999">
    <property type="entry name" value="Pyr_OxRdtase_I_AS"/>
</dbReference>
<dbReference type="Gene3D" id="3.50.50.60">
    <property type="entry name" value="FAD/NAD(P)-binding domain"/>
    <property type="match status" value="2"/>
</dbReference>
<feature type="disulfide bond" description="Redox-active" evidence="9">
    <location>
        <begin position="43"/>
        <end position="48"/>
    </location>
</feature>
<keyword evidence="15" id="KW-1185">Reference proteome</keyword>
<keyword evidence="6 10" id="KW-0676">Redox-active center</keyword>
<evidence type="ECO:0000256" key="2">
    <source>
        <dbReference type="ARBA" id="ARBA00022630"/>
    </source>
</evidence>
<dbReference type="PROSITE" id="PS00076">
    <property type="entry name" value="PYRIDINE_REDOX_1"/>
    <property type="match status" value="1"/>
</dbReference>
<protein>
    <submittedName>
        <fullName evidence="14">Glutathione-disulfide reductase</fullName>
        <ecNumber evidence="14">1.8.1.7</ecNumber>
    </submittedName>
</protein>
<evidence type="ECO:0000256" key="7">
    <source>
        <dbReference type="PIRSR" id="PIRSR000350-2"/>
    </source>
</evidence>
<dbReference type="PRINTS" id="PR00368">
    <property type="entry name" value="FADPNR"/>
</dbReference>
<evidence type="ECO:0000256" key="1">
    <source>
        <dbReference type="ARBA" id="ARBA00007532"/>
    </source>
</evidence>
<evidence type="ECO:0000256" key="8">
    <source>
        <dbReference type="PIRSR" id="PIRSR000350-3"/>
    </source>
</evidence>
<dbReference type="InterPro" id="IPR004099">
    <property type="entry name" value="Pyr_nucl-diS_OxRdtase_dimer"/>
</dbReference>
<feature type="binding site" evidence="8">
    <location>
        <position position="263"/>
    </location>
    <ligand>
        <name>NAD(+)</name>
        <dbReference type="ChEBI" id="CHEBI:57540"/>
    </ligand>
</feature>
<dbReference type="EMBL" id="QZEW01000072">
    <property type="protein sequence ID" value="RJL08637.1"/>
    <property type="molecule type" value="Genomic_DNA"/>
</dbReference>
<name>A0A419A3U8_9RHOB</name>
<dbReference type="Pfam" id="PF07992">
    <property type="entry name" value="Pyr_redox_2"/>
    <property type="match status" value="1"/>
</dbReference>
<dbReference type="GO" id="GO:0045454">
    <property type="term" value="P:cell redox homeostasis"/>
    <property type="evidence" value="ECO:0007669"/>
    <property type="project" value="InterPro"/>
</dbReference>
<keyword evidence="8" id="KW-0547">Nucleotide-binding</keyword>
<dbReference type="AlphaFoldDB" id="A0A419A3U8"/>
<dbReference type="GO" id="GO:0034599">
    <property type="term" value="P:cellular response to oxidative stress"/>
    <property type="evidence" value="ECO:0007669"/>
    <property type="project" value="TreeGrafter"/>
</dbReference>
<dbReference type="InterPro" id="IPR016156">
    <property type="entry name" value="FAD/NAD-linked_Rdtase_dimer_sf"/>
</dbReference>
<feature type="active site" description="Proton acceptor" evidence="7">
    <location>
        <position position="437"/>
    </location>
</feature>
<evidence type="ECO:0000256" key="6">
    <source>
        <dbReference type="ARBA" id="ARBA00023284"/>
    </source>
</evidence>
<evidence type="ECO:0000256" key="9">
    <source>
        <dbReference type="PIRSR" id="PIRSR000350-4"/>
    </source>
</evidence>
<evidence type="ECO:0000313" key="14">
    <source>
        <dbReference type="EMBL" id="RJL08637.1"/>
    </source>
</evidence>
<dbReference type="InterPro" id="IPR023753">
    <property type="entry name" value="FAD/NAD-binding_dom"/>
</dbReference>
<evidence type="ECO:0000256" key="10">
    <source>
        <dbReference type="RuleBase" id="RU003691"/>
    </source>
</evidence>
<comment type="similarity">
    <text evidence="1 10">Belongs to the class-I pyridine nucleotide-disulfide oxidoreductase family.</text>
</comment>
<feature type="binding site" evidence="8">
    <location>
        <position position="52"/>
    </location>
    <ligand>
        <name>FAD</name>
        <dbReference type="ChEBI" id="CHEBI:57692"/>
    </ligand>
</feature>
<evidence type="ECO:0000313" key="15">
    <source>
        <dbReference type="Proteomes" id="UP000283587"/>
    </source>
</evidence>